<evidence type="ECO:0000313" key="7">
    <source>
        <dbReference type="Proteomes" id="UP000285883"/>
    </source>
</evidence>
<reference evidence="2" key="3">
    <citation type="submission" date="2020-06" db="EMBL/GenBank/DDBJ databases">
        <authorList>
            <person name="Studholme D.J."/>
        </authorList>
    </citation>
    <scope>NUCLEOTIDE SEQUENCE</scope>
    <source>
        <strain evidence="2">NZFS 2646</strain>
        <strain evidence="3">NZFS 3630</strain>
    </source>
</reference>
<evidence type="ECO:0000256" key="1">
    <source>
        <dbReference type="SAM" id="MobiDB-lite"/>
    </source>
</evidence>
<organism evidence="5 6">
    <name type="scientific">Phytophthora kernoviae</name>
    <dbReference type="NCBI Taxonomy" id="325452"/>
    <lineage>
        <taxon>Eukaryota</taxon>
        <taxon>Sar</taxon>
        <taxon>Stramenopiles</taxon>
        <taxon>Oomycota</taxon>
        <taxon>Peronosporomycetes</taxon>
        <taxon>Peronosporales</taxon>
        <taxon>Peronosporaceae</taxon>
        <taxon>Phytophthora</taxon>
    </lineage>
</organism>
<accession>A0A421GQ25</accession>
<sequence length="194" mass="20926">MTPLIRAAIASHSFVCYISDLGSLLYVMADPNAKLNSLFGKKKKKKSTTVNANVIVKTSAQNAEKAAAAAAAAAVAPPTKPAAKNPAAPTASGKVLSDLSLSKEEEEKASFQWAKQPKKYKNADDKEAVATTWEEQQERNRVSRRIQLDSERAFPTLGVDSAKTQLQGKKAPTNKAVETKNAWATLHDQDEDSD</sequence>
<reference evidence="2" key="1">
    <citation type="journal article" date="2015" name="Genom Data">
        <title>Genome sequences of six Phytophthora species associated with forests in New Zealand.</title>
        <authorList>
            <person name="Studholme D.J."/>
            <person name="McDougal R.L."/>
            <person name="Sambles C."/>
            <person name="Hansen E."/>
            <person name="Hardy G."/>
            <person name="Grant M."/>
            <person name="Ganley R.J."/>
            <person name="Williams N.M."/>
        </authorList>
    </citation>
    <scope>NUCLEOTIDE SEQUENCE</scope>
    <source>
        <strain evidence="2">NZFS 2646</strain>
        <strain evidence="3">NZFS 3630</strain>
    </source>
</reference>
<comment type="caution">
    <text evidence="5">The sequence shown here is derived from an EMBL/GenBank/DDBJ whole genome shotgun (WGS) entry which is preliminary data.</text>
</comment>
<evidence type="ECO:0000313" key="6">
    <source>
        <dbReference type="Proteomes" id="UP000285624"/>
    </source>
</evidence>
<dbReference type="Proteomes" id="UP000785171">
    <property type="component" value="Unassembled WGS sequence"/>
</dbReference>
<dbReference type="AlphaFoldDB" id="A0A421GQ25"/>
<dbReference type="Proteomes" id="UP000285624">
    <property type="component" value="Unassembled WGS sequence"/>
</dbReference>
<dbReference type="EMBL" id="MAYM02000568">
    <property type="protein sequence ID" value="RLN37469.1"/>
    <property type="molecule type" value="Genomic_DNA"/>
</dbReference>
<keyword evidence="6" id="KW-1185">Reference proteome</keyword>
<dbReference type="Proteomes" id="UP000285883">
    <property type="component" value="Unassembled WGS sequence"/>
</dbReference>
<dbReference type="EMBL" id="JPWU03000173">
    <property type="protein sequence ID" value="KAG2523786.1"/>
    <property type="molecule type" value="Genomic_DNA"/>
</dbReference>
<dbReference type="EMBL" id="JPWV03000175">
    <property type="protein sequence ID" value="KAG2522139.1"/>
    <property type="molecule type" value="Genomic_DNA"/>
</dbReference>
<protein>
    <submittedName>
        <fullName evidence="5">Uncharacterized protein</fullName>
    </submittedName>
</protein>
<proteinExistence type="predicted"/>
<reference evidence="6 7" key="2">
    <citation type="submission" date="2018-07" db="EMBL/GenBank/DDBJ databases">
        <title>Genome sequencing of oomycete isolates from Chile give support for New Zealand origin for Phytophthora kernoviae and make available the first Nothophytophthora sp. genome.</title>
        <authorList>
            <person name="Studholme D.J."/>
            <person name="Sanfuentes E."/>
            <person name="Panda P."/>
            <person name="Hill R."/>
            <person name="Sambles C."/>
            <person name="Grant M."/>
            <person name="Williams N.M."/>
            <person name="Mcdougal R.L."/>
        </authorList>
    </citation>
    <scope>NUCLEOTIDE SEQUENCE [LARGE SCALE GENOMIC DNA]</scope>
    <source>
        <strain evidence="4">Chile2</strain>
        <strain evidence="5">Chile4</strain>
    </source>
</reference>
<name>A0A421GQ25_9STRA</name>
<evidence type="ECO:0000313" key="5">
    <source>
        <dbReference type="EMBL" id="RLN79864.1"/>
    </source>
</evidence>
<feature type="region of interest" description="Disordered" evidence="1">
    <location>
        <begin position="78"/>
        <end position="99"/>
    </location>
</feature>
<evidence type="ECO:0000313" key="4">
    <source>
        <dbReference type="EMBL" id="RLN37469.1"/>
    </source>
</evidence>
<evidence type="ECO:0000313" key="2">
    <source>
        <dbReference type="EMBL" id="KAG2522139.1"/>
    </source>
</evidence>
<gene>
    <name evidence="4" type="ORF">BBI17_006215</name>
    <name evidence="5" type="ORF">BBO99_00004970</name>
    <name evidence="2" type="ORF">JM16_005958</name>
    <name evidence="3" type="ORF">JM18_005642</name>
</gene>
<dbReference type="Proteomes" id="UP000792063">
    <property type="component" value="Unassembled WGS sequence"/>
</dbReference>
<evidence type="ECO:0000313" key="3">
    <source>
        <dbReference type="EMBL" id="KAG2523786.1"/>
    </source>
</evidence>
<dbReference type="EMBL" id="MBDN02000130">
    <property type="protein sequence ID" value="RLN79864.1"/>
    <property type="molecule type" value="Genomic_DNA"/>
</dbReference>